<comment type="caution">
    <text evidence="5">The sequence shown here is derived from an EMBL/GenBank/DDBJ whole genome shotgun (WGS) entry which is preliminary data.</text>
</comment>
<evidence type="ECO:0000256" key="3">
    <source>
        <dbReference type="ARBA" id="ARBA00022691"/>
    </source>
</evidence>
<dbReference type="Proteomes" id="UP000623687">
    <property type="component" value="Unassembled WGS sequence"/>
</dbReference>
<evidence type="ECO:0000256" key="2">
    <source>
        <dbReference type="ARBA" id="ARBA00022679"/>
    </source>
</evidence>
<dbReference type="Gene3D" id="1.10.10.10">
    <property type="entry name" value="Winged helix-like DNA-binding domain superfamily/Winged helix DNA-binding domain"/>
    <property type="match status" value="1"/>
</dbReference>
<keyword evidence="1" id="KW-0489">Methyltransferase</keyword>
<dbReference type="VEuPathDB" id="FungiDB:PC9H_004581"/>
<gene>
    <name evidence="5" type="ORF">PC9H_004581</name>
</gene>
<dbReference type="AlphaFoldDB" id="A0A8H7DTM0"/>
<evidence type="ECO:0000259" key="4">
    <source>
        <dbReference type="Pfam" id="PF00891"/>
    </source>
</evidence>
<name>A0A8H7DTM0_PLEOS</name>
<dbReference type="InterPro" id="IPR029063">
    <property type="entry name" value="SAM-dependent_MTases_sf"/>
</dbReference>
<dbReference type="PANTHER" id="PTHR43712:SF2">
    <property type="entry name" value="O-METHYLTRANSFERASE CICE"/>
    <property type="match status" value="1"/>
</dbReference>
<dbReference type="GO" id="GO:0032259">
    <property type="term" value="P:methylation"/>
    <property type="evidence" value="ECO:0007669"/>
    <property type="project" value="UniProtKB-KW"/>
</dbReference>
<reference evidence="5" key="1">
    <citation type="submission" date="2019-07" db="EMBL/GenBank/DDBJ databases">
        <authorList>
            <person name="Palmer J.M."/>
        </authorList>
    </citation>
    <scope>NUCLEOTIDE SEQUENCE</scope>
    <source>
        <strain evidence="5">PC9</strain>
    </source>
</reference>
<organism evidence="5 6">
    <name type="scientific">Pleurotus ostreatus</name>
    <name type="common">Oyster mushroom</name>
    <name type="synonym">White-rot fungus</name>
    <dbReference type="NCBI Taxonomy" id="5322"/>
    <lineage>
        <taxon>Eukaryota</taxon>
        <taxon>Fungi</taxon>
        <taxon>Dikarya</taxon>
        <taxon>Basidiomycota</taxon>
        <taxon>Agaricomycotina</taxon>
        <taxon>Agaricomycetes</taxon>
        <taxon>Agaricomycetidae</taxon>
        <taxon>Agaricales</taxon>
        <taxon>Pleurotineae</taxon>
        <taxon>Pleurotaceae</taxon>
        <taxon>Pleurotus</taxon>
    </lineage>
</organism>
<keyword evidence="6" id="KW-1185">Reference proteome</keyword>
<protein>
    <recommendedName>
        <fullName evidence="4">O-methyltransferase C-terminal domain-containing protein</fullName>
    </recommendedName>
</protein>
<dbReference type="PROSITE" id="PS51683">
    <property type="entry name" value="SAM_OMT_II"/>
    <property type="match status" value="1"/>
</dbReference>
<dbReference type="GeneID" id="59374399"/>
<dbReference type="SUPFAM" id="SSF46785">
    <property type="entry name" value="Winged helix' DNA-binding domain"/>
    <property type="match status" value="1"/>
</dbReference>
<keyword evidence="2" id="KW-0808">Transferase</keyword>
<dbReference type="InterPro" id="IPR036388">
    <property type="entry name" value="WH-like_DNA-bd_sf"/>
</dbReference>
<feature type="domain" description="O-methyltransferase C-terminal" evidence="4">
    <location>
        <begin position="233"/>
        <end position="434"/>
    </location>
</feature>
<accession>A0A8H7DTM0</accession>
<dbReference type="EMBL" id="JACETU010000003">
    <property type="protein sequence ID" value="KAF7432639.1"/>
    <property type="molecule type" value="Genomic_DNA"/>
</dbReference>
<dbReference type="OrthoDB" id="2410195at2759"/>
<dbReference type="SUPFAM" id="SSF53335">
    <property type="entry name" value="S-adenosyl-L-methionine-dependent methyltransferases"/>
    <property type="match status" value="1"/>
</dbReference>
<dbReference type="RefSeq" id="XP_036632666.1">
    <property type="nucleotide sequence ID" value="XM_036774164.1"/>
</dbReference>
<dbReference type="GO" id="GO:0008171">
    <property type="term" value="F:O-methyltransferase activity"/>
    <property type="evidence" value="ECO:0007669"/>
    <property type="project" value="InterPro"/>
</dbReference>
<dbReference type="Gene3D" id="3.40.50.150">
    <property type="entry name" value="Vaccinia Virus protein VP39"/>
    <property type="match status" value="1"/>
</dbReference>
<proteinExistence type="predicted"/>
<sequence length="454" mass="49720">MTDYLTALVQIIASNVKTLQSAYAKNGSSYPSLDEPLDPTQAAEIAANKDVQENIRLIVAAATQLVASVRSPFDVLGEQATGMYNTVTLSFVNDHNVADLLKEAGPQGLDAKEIGRKIGVDGVYVAQCLRYLATRHIFREVKPNVFANNRLSFALVKSKPFKEIESDTITKYDDAPISAFVGHVTDEGLIGSQSFIEFMRHPKGYSSPLSMALQERTSMFEWYAQPAQTWRARRFATAMKAPATLRGQGAYASALDWNALPSGSTIVDVGASTGVVTMEIARSAPQHKYVLHDLEGGIAAAQRHWAKEWPEAIDNGIVALEVHSFFDPMPVQADVYFMRAIIHDWPEAECRKILGHLNAAAKSTSKLVLFEMMALHACADDLVGSNNAPYPLLANLGIAGAGFVTMIDMHMISLLNGRERTAREYEELGRQTGWKLETVKPGLVPAFIFSKAVE</sequence>
<dbReference type="InterPro" id="IPR016461">
    <property type="entry name" value="COMT-like"/>
</dbReference>
<evidence type="ECO:0000256" key="1">
    <source>
        <dbReference type="ARBA" id="ARBA00022603"/>
    </source>
</evidence>
<dbReference type="PANTHER" id="PTHR43712">
    <property type="entry name" value="PUTATIVE (AFU_ORTHOLOGUE AFUA_4G14580)-RELATED"/>
    <property type="match status" value="1"/>
</dbReference>
<dbReference type="InterPro" id="IPR001077">
    <property type="entry name" value="COMT_C"/>
</dbReference>
<dbReference type="InterPro" id="IPR036390">
    <property type="entry name" value="WH_DNA-bd_sf"/>
</dbReference>
<evidence type="ECO:0000313" key="5">
    <source>
        <dbReference type="EMBL" id="KAF7432639.1"/>
    </source>
</evidence>
<dbReference type="Pfam" id="PF00891">
    <property type="entry name" value="Methyltransf_2"/>
    <property type="match status" value="1"/>
</dbReference>
<keyword evidence="3" id="KW-0949">S-adenosyl-L-methionine</keyword>
<evidence type="ECO:0000313" key="6">
    <source>
        <dbReference type="Proteomes" id="UP000623687"/>
    </source>
</evidence>